<comment type="caution">
    <text evidence="6">The sequence shown here is derived from an EMBL/GenBank/DDBJ whole genome shotgun (WGS) entry which is preliminary data.</text>
</comment>
<proteinExistence type="predicted"/>
<dbReference type="PANTHER" id="PTHR43163:SF6">
    <property type="entry name" value="DIPEPTIDE TRANSPORT SYSTEM PERMEASE PROTEIN DPPB-RELATED"/>
    <property type="match status" value="1"/>
</dbReference>
<sequence length="167" mass="19137">MMTTYIVRRLLLFIPTILIVTIIIFLLMWIVPGDTAMLILTGNDPNEGGRVNLEDIERLRAKLGLDRPVHIQYADWIWDMVRGDLGESLWYQTPVIDELGGRFLTTMQLAVMGILMAFVVAVPLGIISAVKQDTKLDYISRAFRLAGHRHAHLPHRHRRHLYSGIRL</sequence>
<dbReference type="AlphaFoldDB" id="A0AA35TRB1"/>
<dbReference type="Proteomes" id="UP001174909">
    <property type="component" value="Unassembled WGS sequence"/>
</dbReference>
<dbReference type="EMBL" id="CASHTH010003953">
    <property type="protein sequence ID" value="CAI8051636.1"/>
    <property type="molecule type" value="Genomic_DNA"/>
</dbReference>
<keyword evidence="2" id="KW-0813">Transport</keyword>
<keyword evidence="4" id="KW-0472">Membrane</keyword>
<dbReference type="Pfam" id="PF19300">
    <property type="entry name" value="BPD_transp_1_N"/>
    <property type="match status" value="1"/>
</dbReference>
<evidence type="ECO:0000313" key="7">
    <source>
        <dbReference type="Proteomes" id="UP001174909"/>
    </source>
</evidence>
<gene>
    <name evidence="6" type="ORF">GBAR_LOCUS28273</name>
</gene>
<keyword evidence="4" id="KW-1133">Transmembrane helix</keyword>
<keyword evidence="7" id="KW-1185">Reference proteome</keyword>
<dbReference type="PANTHER" id="PTHR43163">
    <property type="entry name" value="DIPEPTIDE TRANSPORT SYSTEM PERMEASE PROTEIN DPPB-RELATED"/>
    <property type="match status" value="1"/>
</dbReference>
<reference evidence="6" key="1">
    <citation type="submission" date="2023-03" db="EMBL/GenBank/DDBJ databases">
        <authorList>
            <person name="Steffen K."/>
            <person name="Cardenas P."/>
        </authorList>
    </citation>
    <scope>NUCLEOTIDE SEQUENCE</scope>
</reference>
<feature type="transmembrane region" description="Helical" evidence="4">
    <location>
        <begin position="109"/>
        <end position="130"/>
    </location>
</feature>
<evidence type="ECO:0000256" key="3">
    <source>
        <dbReference type="ARBA" id="ARBA00022475"/>
    </source>
</evidence>
<comment type="subcellular location">
    <subcellularLocation>
        <location evidence="1">Cell membrane</location>
        <topology evidence="1">Multi-pass membrane protein</topology>
    </subcellularLocation>
</comment>
<organism evidence="6 7">
    <name type="scientific">Geodia barretti</name>
    <name type="common">Barrett's horny sponge</name>
    <dbReference type="NCBI Taxonomy" id="519541"/>
    <lineage>
        <taxon>Eukaryota</taxon>
        <taxon>Metazoa</taxon>
        <taxon>Porifera</taxon>
        <taxon>Demospongiae</taxon>
        <taxon>Heteroscleromorpha</taxon>
        <taxon>Tetractinellida</taxon>
        <taxon>Astrophorina</taxon>
        <taxon>Geodiidae</taxon>
        <taxon>Geodia</taxon>
    </lineage>
</organism>
<keyword evidence="4" id="KW-0812">Transmembrane</keyword>
<evidence type="ECO:0000313" key="6">
    <source>
        <dbReference type="EMBL" id="CAI8051636.1"/>
    </source>
</evidence>
<feature type="transmembrane region" description="Helical" evidence="4">
    <location>
        <begin position="12"/>
        <end position="31"/>
    </location>
</feature>
<dbReference type="GO" id="GO:0005886">
    <property type="term" value="C:plasma membrane"/>
    <property type="evidence" value="ECO:0007669"/>
    <property type="project" value="UniProtKB-SubCell"/>
</dbReference>
<dbReference type="InterPro" id="IPR045621">
    <property type="entry name" value="BPD_transp_1_N"/>
</dbReference>
<evidence type="ECO:0000256" key="4">
    <source>
        <dbReference type="SAM" id="Phobius"/>
    </source>
</evidence>
<protein>
    <submittedName>
        <fullName evidence="6">Glutathione transport system permease protein GsiC</fullName>
    </submittedName>
</protein>
<evidence type="ECO:0000256" key="2">
    <source>
        <dbReference type="ARBA" id="ARBA00022448"/>
    </source>
</evidence>
<evidence type="ECO:0000256" key="1">
    <source>
        <dbReference type="ARBA" id="ARBA00004651"/>
    </source>
</evidence>
<accession>A0AA35TRB1</accession>
<evidence type="ECO:0000259" key="5">
    <source>
        <dbReference type="Pfam" id="PF19300"/>
    </source>
</evidence>
<keyword evidence="3" id="KW-1003">Cell membrane</keyword>
<feature type="domain" description="ABC transporter type 1 GsiC-like N-terminal" evidence="5">
    <location>
        <begin position="2"/>
        <end position="84"/>
    </location>
</feature>
<dbReference type="GO" id="GO:0071916">
    <property type="term" value="F:dipeptide transmembrane transporter activity"/>
    <property type="evidence" value="ECO:0007669"/>
    <property type="project" value="TreeGrafter"/>
</dbReference>
<name>A0AA35TRB1_GEOBA</name>